<accession>A0ABR7M3I0</accession>
<evidence type="ECO:0000313" key="1">
    <source>
        <dbReference type="EMBL" id="MBC6489571.1"/>
    </source>
</evidence>
<evidence type="ECO:0000313" key="2">
    <source>
        <dbReference type="Proteomes" id="UP000765802"/>
    </source>
</evidence>
<organism evidence="1 2">
    <name type="scientific">Flavihumibacter stibioxidans</name>
    <dbReference type="NCBI Taxonomy" id="1834163"/>
    <lineage>
        <taxon>Bacteria</taxon>
        <taxon>Pseudomonadati</taxon>
        <taxon>Bacteroidota</taxon>
        <taxon>Chitinophagia</taxon>
        <taxon>Chitinophagales</taxon>
        <taxon>Chitinophagaceae</taxon>
        <taxon>Flavihumibacter</taxon>
    </lineage>
</organism>
<dbReference type="Proteomes" id="UP000765802">
    <property type="component" value="Unassembled WGS sequence"/>
</dbReference>
<dbReference type="EMBL" id="MBUA01000001">
    <property type="protein sequence ID" value="MBC6489571.1"/>
    <property type="molecule type" value="Genomic_DNA"/>
</dbReference>
<dbReference type="RefSeq" id="WP_187254930.1">
    <property type="nucleotide sequence ID" value="NZ_JBHULF010000006.1"/>
</dbReference>
<dbReference type="Gene3D" id="2.60.220.30">
    <property type="match status" value="1"/>
</dbReference>
<reference evidence="1 2" key="1">
    <citation type="submission" date="2016-07" db="EMBL/GenBank/DDBJ databases">
        <title>Genome analysis of Flavihumibacter stibioxidans YS-17.</title>
        <authorList>
            <person name="Shi K."/>
            <person name="Han Y."/>
            <person name="Wang G."/>
        </authorList>
    </citation>
    <scope>NUCLEOTIDE SEQUENCE [LARGE SCALE GENOMIC DNA]</scope>
    <source>
        <strain evidence="1 2">YS-17</strain>
    </source>
</reference>
<comment type="caution">
    <text evidence="1">The sequence shown here is derived from an EMBL/GenBank/DDBJ whole genome shotgun (WGS) entry which is preliminary data.</text>
</comment>
<gene>
    <name evidence="1" type="ORF">BC349_01215</name>
</gene>
<name>A0ABR7M3I0_9BACT</name>
<evidence type="ECO:0008006" key="3">
    <source>
        <dbReference type="Google" id="ProtNLM"/>
    </source>
</evidence>
<protein>
    <recommendedName>
        <fullName evidence="3">ZU5 domain-containing protein</fullName>
    </recommendedName>
</protein>
<dbReference type="PROSITE" id="PS51257">
    <property type="entry name" value="PROKAR_LIPOPROTEIN"/>
    <property type="match status" value="1"/>
</dbReference>
<sequence length="437" mass="47730">MKRIPFLHQAAGILLLCVTMALQSCHKDPLQPDSPSGTIDPTTVGKPLGQPYTEWIGTEGGLVKSPDGVVEIDFPQGALTEETEIGIVPLENTAPGGKGFGYRLTPHGGNFKKQVTIRFNYGKFSRTIGLSKTLEIAYQDDKGVWVCPGMNTNDTIQKVISVKTDHFSDWAIISKMELTPLVKTVGLAEQVKLTAVDYANIEDDWYVVPLTQPTKIGKAEKIANGYIVKWTLLGPGTLNPNGNEATYTAPSVKPAVSTATIVLELKVGTMKVLLFSTIHIIEDGISLSIDGGPWHSYSGMAARVLEEDGFNYYTISALRLSSDIPQIGIHWRRSGGQPVAGVFPWSMLGDNESDVTFQYAEPDLGHMYVSVYEIDPDTREQKDSGGFVSIEETVKDGKKYVEGIFVVDNAGYIKNAEDLPQLKVSSITGTFKVQHSW</sequence>
<keyword evidence="2" id="KW-1185">Reference proteome</keyword>
<proteinExistence type="predicted"/>